<feature type="compositionally biased region" description="Basic and acidic residues" evidence="1">
    <location>
        <begin position="45"/>
        <end position="54"/>
    </location>
</feature>
<comment type="caution">
    <text evidence="2">The sequence shown here is derived from an EMBL/GenBank/DDBJ whole genome shotgun (WGS) entry which is preliminary data.</text>
</comment>
<reference evidence="2" key="2">
    <citation type="submission" date="2021-09" db="EMBL/GenBank/DDBJ databases">
        <authorList>
            <person name="Jia N."/>
            <person name="Wang J."/>
            <person name="Shi W."/>
            <person name="Du L."/>
            <person name="Sun Y."/>
            <person name="Zhan W."/>
            <person name="Jiang J."/>
            <person name="Wang Q."/>
            <person name="Zhang B."/>
            <person name="Ji P."/>
            <person name="Sakyi L.B."/>
            <person name="Cui X."/>
            <person name="Yuan T."/>
            <person name="Jiang B."/>
            <person name="Yang W."/>
            <person name="Lam T.T.-Y."/>
            <person name="Chang Q."/>
            <person name="Ding S."/>
            <person name="Wang X."/>
            <person name="Zhu J."/>
            <person name="Ruan X."/>
            <person name="Zhao L."/>
            <person name="Wei J."/>
            <person name="Que T."/>
            <person name="Du C."/>
            <person name="Cheng J."/>
            <person name="Dai P."/>
            <person name="Han X."/>
            <person name="Huang E."/>
            <person name="Gao Y."/>
            <person name="Liu J."/>
            <person name="Shao H."/>
            <person name="Ye R."/>
            <person name="Li L."/>
            <person name="Wei W."/>
            <person name="Wang X."/>
            <person name="Wang C."/>
            <person name="Huo Q."/>
            <person name="Li W."/>
            <person name="Guo W."/>
            <person name="Chen H."/>
            <person name="Chen S."/>
            <person name="Zhou L."/>
            <person name="Zhou L."/>
            <person name="Ni X."/>
            <person name="Tian J."/>
            <person name="Zhou Y."/>
            <person name="Sheng Y."/>
            <person name="Liu T."/>
            <person name="Pan Y."/>
            <person name="Xia L."/>
            <person name="Li J."/>
            <person name="Zhao F."/>
            <person name="Cao W."/>
        </authorList>
    </citation>
    <scope>NUCLEOTIDE SEQUENCE</scope>
    <source>
        <strain evidence="2">Rsan-2018</strain>
        <tissue evidence="2">Larvae</tissue>
    </source>
</reference>
<feature type="region of interest" description="Disordered" evidence="1">
    <location>
        <begin position="1"/>
        <end position="25"/>
    </location>
</feature>
<keyword evidence="3" id="KW-1185">Reference proteome</keyword>
<evidence type="ECO:0000313" key="3">
    <source>
        <dbReference type="Proteomes" id="UP000821837"/>
    </source>
</evidence>
<organism evidence="2 3">
    <name type="scientific">Rhipicephalus sanguineus</name>
    <name type="common">Brown dog tick</name>
    <name type="synonym">Ixodes sanguineus</name>
    <dbReference type="NCBI Taxonomy" id="34632"/>
    <lineage>
        <taxon>Eukaryota</taxon>
        <taxon>Metazoa</taxon>
        <taxon>Ecdysozoa</taxon>
        <taxon>Arthropoda</taxon>
        <taxon>Chelicerata</taxon>
        <taxon>Arachnida</taxon>
        <taxon>Acari</taxon>
        <taxon>Parasitiformes</taxon>
        <taxon>Ixodida</taxon>
        <taxon>Ixodoidea</taxon>
        <taxon>Ixodidae</taxon>
        <taxon>Rhipicephalinae</taxon>
        <taxon>Rhipicephalus</taxon>
        <taxon>Rhipicephalus</taxon>
    </lineage>
</organism>
<gene>
    <name evidence="2" type="ORF">HPB52_021730</name>
</gene>
<evidence type="ECO:0000256" key="1">
    <source>
        <dbReference type="SAM" id="MobiDB-lite"/>
    </source>
</evidence>
<feature type="region of interest" description="Disordered" evidence="1">
    <location>
        <begin position="45"/>
        <end position="147"/>
    </location>
</feature>
<name>A0A9D4QAP7_RHISA</name>
<accession>A0A9D4QAP7</accession>
<feature type="compositionally biased region" description="Basic and acidic residues" evidence="1">
    <location>
        <begin position="75"/>
        <end position="92"/>
    </location>
</feature>
<feature type="compositionally biased region" description="Basic and acidic residues" evidence="1">
    <location>
        <begin position="12"/>
        <end position="23"/>
    </location>
</feature>
<dbReference type="EMBL" id="JABSTV010001248">
    <property type="protein sequence ID" value="KAH7969762.1"/>
    <property type="molecule type" value="Genomic_DNA"/>
</dbReference>
<evidence type="ECO:0000313" key="2">
    <source>
        <dbReference type="EMBL" id="KAH7969762.1"/>
    </source>
</evidence>
<dbReference type="Proteomes" id="UP000821837">
    <property type="component" value="Unassembled WGS sequence"/>
</dbReference>
<dbReference type="AlphaFoldDB" id="A0A9D4QAP7"/>
<feature type="compositionally biased region" description="Pro residues" evidence="1">
    <location>
        <begin position="128"/>
        <end position="140"/>
    </location>
</feature>
<protein>
    <submittedName>
        <fullName evidence="2">Uncharacterized protein</fullName>
    </submittedName>
</protein>
<proteinExistence type="predicted"/>
<reference evidence="2" key="1">
    <citation type="journal article" date="2020" name="Cell">
        <title>Large-Scale Comparative Analyses of Tick Genomes Elucidate Their Genetic Diversity and Vector Capacities.</title>
        <authorList>
            <consortium name="Tick Genome and Microbiome Consortium (TIGMIC)"/>
            <person name="Jia N."/>
            <person name="Wang J."/>
            <person name="Shi W."/>
            <person name="Du L."/>
            <person name="Sun Y."/>
            <person name="Zhan W."/>
            <person name="Jiang J.F."/>
            <person name="Wang Q."/>
            <person name="Zhang B."/>
            <person name="Ji P."/>
            <person name="Bell-Sakyi L."/>
            <person name="Cui X.M."/>
            <person name="Yuan T.T."/>
            <person name="Jiang B.G."/>
            <person name="Yang W.F."/>
            <person name="Lam T.T."/>
            <person name="Chang Q.C."/>
            <person name="Ding S.J."/>
            <person name="Wang X.J."/>
            <person name="Zhu J.G."/>
            <person name="Ruan X.D."/>
            <person name="Zhao L."/>
            <person name="Wei J.T."/>
            <person name="Ye R.Z."/>
            <person name="Que T.C."/>
            <person name="Du C.H."/>
            <person name="Zhou Y.H."/>
            <person name="Cheng J.X."/>
            <person name="Dai P.F."/>
            <person name="Guo W.B."/>
            <person name="Han X.H."/>
            <person name="Huang E.J."/>
            <person name="Li L.F."/>
            <person name="Wei W."/>
            <person name="Gao Y.C."/>
            <person name="Liu J.Z."/>
            <person name="Shao H.Z."/>
            <person name="Wang X."/>
            <person name="Wang C.C."/>
            <person name="Yang T.C."/>
            <person name="Huo Q.B."/>
            <person name="Li W."/>
            <person name="Chen H.Y."/>
            <person name="Chen S.E."/>
            <person name="Zhou L.G."/>
            <person name="Ni X.B."/>
            <person name="Tian J.H."/>
            <person name="Sheng Y."/>
            <person name="Liu T."/>
            <person name="Pan Y.S."/>
            <person name="Xia L.Y."/>
            <person name="Li J."/>
            <person name="Zhao F."/>
            <person name="Cao W.C."/>
        </authorList>
    </citation>
    <scope>NUCLEOTIDE SEQUENCE</scope>
    <source>
        <strain evidence="2">Rsan-2018</strain>
    </source>
</reference>
<sequence length="201" mass="21624">MWRPCGHGFRVAGDESHERREIGSRGLIGRGTGVAADAVCEDAARRDGVAEPERAANGANCEVEKKEKKSKKKRDHDGRCSDVEATENKATVDETIVGDAAGDCQGGEEVGAQQRGPPPGPKKQDSPTPRPPEGNLPPQPGQQNRNIRLPLSPVAGLLAPENQLRFICLQAGGVPPPNGYHMADTYRQITGNRPHHHRCLL</sequence>